<evidence type="ECO:0000256" key="1">
    <source>
        <dbReference type="ARBA" id="ARBA00023268"/>
    </source>
</evidence>
<feature type="domain" description="Reverse transcriptase" evidence="2">
    <location>
        <begin position="8"/>
        <end position="72"/>
    </location>
</feature>
<dbReference type="InterPro" id="IPR000477">
    <property type="entry name" value="RT_dom"/>
</dbReference>
<dbReference type="Gene3D" id="3.10.10.10">
    <property type="entry name" value="HIV Type 1 Reverse Transcriptase, subunit A, domain 1"/>
    <property type="match status" value="1"/>
</dbReference>
<keyword evidence="5" id="KW-1185">Reference proteome</keyword>
<protein>
    <submittedName>
        <fullName evidence="4">Uncharacterized protein</fullName>
    </submittedName>
</protein>
<dbReference type="GO" id="GO:0071897">
    <property type="term" value="P:DNA biosynthetic process"/>
    <property type="evidence" value="ECO:0007669"/>
    <property type="project" value="UniProtKB-ARBA"/>
</dbReference>
<dbReference type="PANTHER" id="PTHR37984:SF5">
    <property type="entry name" value="PROTEIN NYNRIN-LIKE"/>
    <property type="match status" value="1"/>
</dbReference>
<dbReference type="GO" id="GO:0003824">
    <property type="term" value="F:catalytic activity"/>
    <property type="evidence" value="ECO:0007669"/>
    <property type="project" value="UniProtKB-KW"/>
</dbReference>
<organism evidence="4 5">
    <name type="scientific">Araneus ventricosus</name>
    <name type="common">Orbweaver spider</name>
    <name type="synonym">Epeira ventricosa</name>
    <dbReference type="NCBI Taxonomy" id="182803"/>
    <lineage>
        <taxon>Eukaryota</taxon>
        <taxon>Metazoa</taxon>
        <taxon>Ecdysozoa</taxon>
        <taxon>Arthropoda</taxon>
        <taxon>Chelicerata</taxon>
        <taxon>Arachnida</taxon>
        <taxon>Araneae</taxon>
        <taxon>Araneomorphae</taxon>
        <taxon>Entelegynae</taxon>
        <taxon>Araneoidea</taxon>
        <taxon>Araneidae</taxon>
        <taxon>Araneus</taxon>
    </lineage>
</organism>
<dbReference type="InterPro" id="IPR043128">
    <property type="entry name" value="Rev_trsase/Diguanyl_cyclase"/>
</dbReference>
<keyword evidence="1" id="KW-0511">Multifunctional enzyme</keyword>
<dbReference type="PANTHER" id="PTHR37984">
    <property type="entry name" value="PROTEIN CBG26694"/>
    <property type="match status" value="1"/>
</dbReference>
<accession>A0A4Y2PAH2</accession>
<proteinExistence type="predicted"/>
<dbReference type="Gene3D" id="3.30.70.270">
    <property type="match status" value="1"/>
</dbReference>
<reference evidence="4 5" key="1">
    <citation type="journal article" date="2019" name="Sci. Rep.">
        <title>Orb-weaving spider Araneus ventricosus genome elucidates the spidroin gene catalogue.</title>
        <authorList>
            <person name="Kono N."/>
            <person name="Nakamura H."/>
            <person name="Ohtoshi R."/>
            <person name="Moran D.A.P."/>
            <person name="Shinohara A."/>
            <person name="Yoshida Y."/>
            <person name="Fujiwara M."/>
            <person name="Mori M."/>
            <person name="Tomita M."/>
            <person name="Arakawa K."/>
        </authorList>
    </citation>
    <scope>NUCLEOTIDE SEQUENCE [LARGE SCALE GENOMIC DNA]</scope>
</reference>
<gene>
    <name evidence="4" type="ORF">AVEN_91348_1</name>
</gene>
<dbReference type="EMBL" id="BGPR01010859">
    <property type="protein sequence ID" value="GBN48384.1"/>
    <property type="molecule type" value="Genomic_DNA"/>
</dbReference>
<dbReference type="OrthoDB" id="112267at2759"/>
<name>A0A4Y2PAH2_ARAVE</name>
<comment type="caution">
    <text evidence="4">The sequence shown here is derived from an EMBL/GenBank/DDBJ whole genome shotgun (WGS) entry which is preliminary data.</text>
</comment>
<dbReference type="InterPro" id="IPR043502">
    <property type="entry name" value="DNA/RNA_pol_sf"/>
</dbReference>
<sequence length="138" mass="16062">MEVGAFLDYRKLNNVTKEDVYPLPRIFDTLDCLKGTKFFSSMDLCSGYWQIEVDEADREKTAFILYSRRNSHRCQWYGIGAVLVQIQNKAEKAIAYASRTLTKAEKNYSITERECRLTDSTQTSHVPFRKLFVTFIPI</sequence>
<dbReference type="Pfam" id="PF00078">
    <property type="entry name" value="RVT_1"/>
    <property type="match status" value="1"/>
</dbReference>
<dbReference type="Pfam" id="PF17919">
    <property type="entry name" value="RT_RNaseH_2"/>
    <property type="match status" value="1"/>
</dbReference>
<evidence type="ECO:0000259" key="2">
    <source>
        <dbReference type="Pfam" id="PF00078"/>
    </source>
</evidence>
<evidence type="ECO:0000259" key="3">
    <source>
        <dbReference type="Pfam" id="PF17919"/>
    </source>
</evidence>
<dbReference type="InterPro" id="IPR050951">
    <property type="entry name" value="Retrovirus_Pol_polyprotein"/>
</dbReference>
<evidence type="ECO:0000313" key="5">
    <source>
        <dbReference type="Proteomes" id="UP000499080"/>
    </source>
</evidence>
<feature type="domain" description="Reverse transcriptase/retrotransposon-derived protein RNase H-like" evidence="3">
    <location>
        <begin position="77"/>
        <end position="115"/>
    </location>
</feature>
<dbReference type="Proteomes" id="UP000499080">
    <property type="component" value="Unassembled WGS sequence"/>
</dbReference>
<dbReference type="InterPro" id="IPR041577">
    <property type="entry name" value="RT_RNaseH_2"/>
</dbReference>
<evidence type="ECO:0000313" key="4">
    <source>
        <dbReference type="EMBL" id="GBN48384.1"/>
    </source>
</evidence>
<dbReference type="AlphaFoldDB" id="A0A4Y2PAH2"/>
<dbReference type="SUPFAM" id="SSF56672">
    <property type="entry name" value="DNA/RNA polymerases"/>
    <property type="match status" value="1"/>
</dbReference>